<evidence type="ECO:0000313" key="3">
    <source>
        <dbReference type="EMBL" id="MFD0796435.1"/>
    </source>
</evidence>
<sequence length="111" mass="12723">MKKHLWFILIVFGCLGHGLAQSDQNRKIVQKEIKVKIFPNPATSVITILDLVDTEKADIAVTDIYGNLILKHEWTIKNRALNIPVAHLEKGMYLLTIRSPEQSVHSKFYKQ</sequence>
<gene>
    <name evidence="3" type="ORF">ACFQZJ_03110</name>
</gene>
<dbReference type="Proteomes" id="UP001597012">
    <property type="component" value="Unassembled WGS sequence"/>
</dbReference>
<comment type="caution">
    <text evidence="3">The sequence shown here is derived from an EMBL/GenBank/DDBJ whole genome shotgun (WGS) entry which is preliminary data.</text>
</comment>
<accession>A0ABW3AZY5</accession>
<dbReference type="RefSeq" id="WP_379932222.1">
    <property type="nucleotide sequence ID" value="NZ_JBHTHY010000003.1"/>
</dbReference>
<dbReference type="NCBIfam" id="TIGR04183">
    <property type="entry name" value="Por_Secre_tail"/>
    <property type="match status" value="1"/>
</dbReference>
<proteinExistence type="predicted"/>
<keyword evidence="1" id="KW-0732">Signal</keyword>
<name>A0ABW3AZY5_9FLAO</name>
<organism evidence="3 4">
    <name type="scientific">Maribacter chungangensis</name>
    <dbReference type="NCBI Taxonomy" id="1069117"/>
    <lineage>
        <taxon>Bacteria</taxon>
        <taxon>Pseudomonadati</taxon>
        <taxon>Bacteroidota</taxon>
        <taxon>Flavobacteriia</taxon>
        <taxon>Flavobacteriales</taxon>
        <taxon>Flavobacteriaceae</taxon>
        <taxon>Maribacter</taxon>
    </lineage>
</organism>
<reference evidence="4" key="1">
    <citation type="journal article" date="2019" name="Int. J. Syst. Evol. Microbiol.">
        <title>The Global Catalogue of Microorganisms (GCM) 10K type strain sequencing project: providing services to taxonomists for standard genome sequencing and annotation.</title>
        <authorList>
            <consortium name="The Broad Institute Genomics Platform"/>
            <consortium name="The Broad Institute Genome Sequencing Center for Infectious Disease"/>
            <person name="Wu L."/>
            <person name="Ma J."/>
        </authorList>
    </citation>
    <scope>NUCLEOTIDE SEQUENCE [LARGE SCALE GENOMIC DNA]</scope>
    <source>
        <strain evidence="4">CCUG 61948</strain>
    </source>
</reference>
<dbReference type="EMBL" id="JBHTHY010000003">
    <property type="protein sequence ID" value="MFD0796435.1"/>
    <property type="molecule type" value="Genomic_DNA"/>
</dbReference>
<keyword evidence="4" id="KW-1185">Reference proteome</keyword>
<evidence type="ECO:0000313" key="4">
    <source>
        <dbReference type="Proteomes" id="UP001597012"/>
    </source>
</evidence>
<evidence type="ECO:0000259" key="2">
    <source>
        <dbReference type="Pfam" id="PF18962"/>
    </source>
</evidence>
<evidence type="ECO:0000256" key="1">
    <source>
        <dbReference type="ARBA" id="ARBA00022729"/>
    </source>
</evidence>
<feature type="domain" description="Secretion system C-terminal sorting" evidence="2">
    <location>
        <begin position="37"/>
        <end position="108"/>
    </location>
</feature>
<dbReference type="InterPro" id="IPR026444">
    <property type="entry name" value="Secre_tail"/>
</dbReference>
<dbReference type="Pfam" id="PF18962">
    <property type="entry name" value="Por_Secre_tail"/>
    <property type="match status" value="1"/>
</dbReference>
<protein>
    <submittedName>
        <fullName evidence="3">T9SS type A sorting domain-containing protein</fullName>
    </submittedName>
</protein>